<proteinExistence type="predicted"/>
<name>X1TMG0_9ZZZZ</name>
<dbReference type="EMBL" id="BARW01022764">
    <property type="protein sequence ID" value="GAI88760.1"/>
    <property type="molecule type" value="Genomic_DNA"/>
</dbReference>
<organism evidence="1">
    <name type="scientific">marine sediment metagenome</name>
    <dbReference type="NCBI Taxonomy" id="412755"/>
    <lineage>
        <taxon>unclassified sequences</taxon>
        <taxon>metagenomes</taxon>
        <taxon>ecological metagenomes</taxon>
    </lineage>
</organism>
<evidence type="ECO:0000313" key="1">
    <source>
        <dbReference type="EMBL" id="GAI88760.1"/>
    </source>
</evidence>
<gene>
    <name evidence="1" type="ORF">S12H4_37904</name>
</gene>
<sequence length="154" mass="17058">MKENRGKLLGAILTMARAWVEAGKPTPKGLPTLGGYEDWVNTIGGILAHGGFTDFLGNLDFMYQQADVETPQWEEFFAAWQEVFGSEPTIVDTVVNSLNENEIMAGSLPDGVNRNPAKLNRSLANSLRRRAGVRYPNGLMVIKCDFKVHHAVPW</sequence>
<feature type="non-terminal residue" evidence="1">
    <location>
        <position position="154"/>
    </location>
</feature>
<comment type="caution">
    <text evidence="1">The sequence shown here is derived from an EMBL/GenBank/DDBJ whole genome shotgun (WGS) entry which is preliminary data.</text>
</comment>
<protein>
    <submittedName>
        <fullName evidence="1">Uncharacterized protein</fullName>
    </submittedName>
</protein>
<reference evidence="1" key="1">
    <citation type="journal article" date="2014" name="Front. Microbiol.">
        <title>High frequency of phylogenetically diverse reductive dehalogenase-homologous genes in deep subseafloor sedimentary metagenomes.</title>
        <authorList>
            <person name="Kawai M."/>
            <person name="Futagami T."/>
            <person name="Toyoda A."/>
            <person name="Takaki Y."/>
            <person name="Nishi S."/>
            <person name="Hori S."/>
            <person name="Arai W."/>
            <person name="Tsubouchi T."/>
            <person name="Morono Y."/>
            <person name="Uchiyama I."/>
            <person name="Ito T."/>
            <person name="Fujiyama A."/>
            <person name="Inagaki F."/>
            <person name="Takami H."/>
        </authorList>
    </citation>
    <scope>NUCLEOTIDE SEQUENCE</scope>
    <source>
        <strain evidence="1">Expedition CK06-06</strain>
    </source>
</reference>
<accession>X1TMG0</accession>
<dbReference type="AlphaFoldDB" id="X1TMG0"/>